<accession>L1Q5G5</accession>
<dbReference type="EMBL" id="AMEZ01000110">
    <property type="protein sequence ID" value="EKY23218.1"/>
    <property type="molecule type" value="Genomic_DNA"/>
</dbReference>
<comment type="caution">
    <text evidence="1">The sequence shown here is derived from an EMBL/GenBank/DDBJ whole genome shotgun (WGS) entry which is preliminary data.</text>
</comment>
<gene>
    <name evidence="1" type="ORF">HMPREF0216_03003</name>
</gene>
<reference evidence="1 2" key="1">
    <citation type="submission" date="2012-05" db="EMBL/GenBank/DDBJ databases">
        <authorList>
            <person name="Weinstock G."/>
            <person name="Sodergren E."/>
            <person name="Lobos E.A."/>
            <person name="Fulton L."/>
            <person name="Fulton R."/>
            <person name="Courtney L."/>
            <person name="Fronick C."/>
            <person name="O'Laughlin M."/>
            <person name="Godfrey J."/>
            <person name="Wilson R.M."/>
            <person name="Miner T."/>
            <person name="Farmer C."/>
            <person name="Delehaunty K."/>
            <person name="Cordes M."/>
            <person name="Minx P."/>
            <person name="Tomlinson C."/>
            <person name="Chen J."/>
            <person name="Wollam A."/>
            <person name="Pepin K.H."/>
            <person name="Bhonagiri V."/>
            <person name="Zhang X."/>
            <person name="Suruliraj S."/>
            <person name="Warren W."/>
            <person name="Mitreva M."/>
            <person name="Mardis E.R."/>
            <person name="Wilson R.K."/>
        </authorList>
    </citation>
    <scope>NUCLEOTIDE SEQUENCE [LARGE SCALE GENOMIC DNA]</scope>
    <source>
        <strain evidence="1 2">DSM 1785</strain>
    </source>
</reference>
<dbReference type="Proteomes" id="UP000010420">
    <property type="component" value="Unassembled WGS sequence"/>
</dbReference>
<sequence>MPKNKVSVSIVSTGEKHKSKPNKIEIVPFTIKKTLLTEENDLIIANIPATIINTPQILIKFAKVLKGFKKNKIPIIPNKIPSTMKRYSKNFFIIITT</sequence>
<dbReference type="AlphaFoldDB" id="L1Q5G5"/>
<keyword evidence="2" id="KW-1185">Reference proteome</keyword>
<proteinExistence type="predicted"/>
<name>L1Q5G5_9CLOT</name>
<dbReference type="HOGENOM" id="CLU_2341791_0_0_9"/>
<evidence type="ECO:0000313" key="2">
    <source>
        <dbReference type="Proteomes" id="UP000010420"/>
    </source>
</evidence>
<organism evidence="1 2">
    <name type="scientific">Clostridium celatum DSM 1785</name>
    <dbReference type="NCBI Taxonomy" id="545697"/>
    <lineage>
        <taxon>Bacteria</taxon>
        <taxon>Bacillati</taxon>
        <taxon>Bacillota</taxon>
        <taxon>Clostridia</taxon>
        <taxon>Eubacteriales</taxon>
        <taxon>Clostridiaceae</taxon>
        <taxon>Clostridium</taxon>
    </lineage>
</organism>
<evidence type="ECO:0000313" key="1">
    <source>
        <dbReference type="EMBL" id="EKY23218.1"/>
    </source>
</evidence>
<protein>
    <submittedName>
        <fullName evidence="1">Uncharacterized protein</fullName>
    </submittedName>
</protein>